<dbReference type="GO" id="GO:0017177">
    <property type="term" value="C:glucosidase II complex"/>
    <property type="evidence" value="ECO:0007669"/>
    <property type="project" value="TreeGrafter"/>
</dbReference>
<evidence type="ECO:0000313" key="7">
    <source>
        <dbReference type="Ensembl" id="ENSONIP00000053803.1"/>
    </source>
</evidence>
<dbReference type="CDD" id="cd00112">
    <property type="entry name" value="LDLa"/>
    <property type="match status" value="1"/>
</dbReference>
<dbReference type="Ensembl" id="ENSONIT00000056624.1">
    <property type="protein sequence ID" value="ENSONIP00000053803.1"/>
    <property type="gene ID" value="ENSONIG00000038581.1"/>
</dbReference>
<sequence length="444" mass="51036">YEAGAADMRVYIIVAAVFWCGYVDSRKVRGISSSYKRFYRERKSFLCIDGSRMIPFEQVNDDYCDCEDGSDEPGTSACPRGRFYCTNLGFRPHYIPSSRVNDGICDCCDASDEYNSHARCQNTCWNLGQRERAYVEGQMRTLDEGLRLKQQLIEEGVLLWREKQAQLRELQQVAEDLQVKLEEHRRKKHEADRLKEQTLKALEAGDGGKGHAIFNRSHLKLFAPFAKLLQFALLDRGHRMDLSKFQSTLWDVLTRGDTVKVRALFLFYQPSFSIFPNIYILPFYCVYYVSATLKLTSDVLLICVSLYFGFLSDLQKKLAIDYGTDWEFLFLNGQCYKLKVYEYTYTLCPFNQVTQKSTAGVEVSLGMWGMWTGKPKNHYSQMVYENGEPCWQGGSRSTTVTLTCGTETALRSVKEPSKCQYIMDFQTPVACQPVLKQQGIHSEL</sequence>
<evidence type="ECO:0000256" key="4">
    <source>
        <dbReference type="ARBA" id="ARBA00023157"/>
    </source>
</evidence>
<organism evidence="7 8">
    <name type="scientific">Oreochromis niloticus</name>
    <name type="common">Nile tilapia</name>
    <name type="synonym">Tilapia nilotica</name>
    <dbReference type="NCBI Taxonomy" id="8128"/>
    <lineage>
        <taxon>Eukaryota</taxon>
        <taxon>Metazoa</taxon>
        <taxon>Chordata</taxon>
        <taxon>Craniata</taxon>
        <taxon>Vertebrata</taxon>
        <taxon>Euteleostomi</taxon>
        <taxon>Actinopterygii</taxon>
        <taxon>Neopterygii</taxon>
        <taxon>Teleostei</taxon>
        <taxon>Neoteleostei</taxon>
        <taxon>Acanthomorphata</taxon>
        <taxon>Ovalentaria</taxon>
        <taxon>Cichlomorphae</taxon>
        <taxon>Cichliformes</taxon>
        <taxon>Cichlidae</taxon>
        <taxon>African cichlids</taxon>
        <taxon>Pseudocrenilabrinae</taxon>
        <taxon>Oreochromini</taxon>
        <taxon>Oreochromis</taxon>
    </lineage>
</organism>
<name>A0A669CZL5_ORENI</name>
<dbReference type="InterPro" id="IPR044865">
    <property type="entry name" value="MRH_dom"/>
</dbReference>
<reference evidence="7" key="2">
    <citation type="submission" date="2025-08" db="UniProtKB">
        <authorList>
            <consortium name="Ensembl"/>
        </authorList>
    </citation>
    <scope>IDENTIFICATION</scope>
</reference>
<dbReference type="Pfam" id="PF13015">
    <property type="entry name" value="PRKCSH_1"/>
    <property type="match status" value="1"/>
</dbReference>
<dbReference type="AlphaFoldDB" id="A0A669CZL5"/>
<feature type="coiled-coil region" evidence="5">
    <location>
        <begin position="160"/>
        <end position="201"/>
    </location>
</feature>
<dbReference type="GO" id="GO:0006491">
    <property type="term" value="P:N-glycan processing"/>
    <property type="evidence" value="ECO:0007669"/>
    <property type="project" value="TreeGrafter"/>
</dbReference>
<evidence type="ECO:0000256" key="2">
    <source>
        <dbReference type="ARBA" id="ARBA00022729"/>
    </source>
</evidence>
<proteinExistence type="predicted"/>
<dbReference type="InterPro" id="IPR009011">
    <property type="entry name" value="Man6P_isomerase_rcpt-bd_dom_sf"/>
</dbReference>
<evidence type="ECO:0000256" key="3">
    <source>
        <dbReference type="ARBA" id="ARBA00022824"/>
    </source>
</evidence>
<protein>
    <recommendedName>
        <fullName evidence="1">Glucosidase 2 subunit beta</fullName>
    </recommendedName>
</protein>
<keyword evidence="5" id="KW-0175">Coiled coil</keyword>
<dbReference type="Proteomes" id="UP000005207">
    <property type="component" value="Linkage group LG3"/>
</dbReference>
<dbReference type="Gene3D" id="2.70.130.10">
    <property type="entry name" value="Mannose-6-phosphate receptor binding domain"/>
    <property type="match status" value="1"/>
</dbReference>
<dbReference type="SUPFAM" id="SSF50911">
    <property type="entry name" value="Mannose 6-phosphate receptor domain"/>
    <property type="match status" value="1"/>
</dbReference>
<dbReference type="SUPFAM" id="SSF57424">
    <property type="entry name" value="LDL receptor-like module"/>
    <property type="match status" value="2"/>
</dbReference>
<dbReference type="PROSITE" id="PS51914">
    <property type="entry name" value="MRH"/>
    <property type="match status" value="1"/>
</dbReference>
<evidence type="ECO:0000259" key="6">
    <source>
        <dbReference type="PROSITE" id="PS51914"/>
    </source>
</evidence>
<feature type="domain" description="MRH" evidence="6">
    <location>
        <begin position="333"/>
        <end position="433"/>
    </location>
</feature>
<gene>
    <name evidence="7" type="primary">LOC100691113</name>
</gene>
<dbReference type="InterPro" id="IPR028146">
    <property type="entry name" value="PRKCSH_N"/>
</dbReference>
<dbReference type="Pfam" id="PF12999">
    <property type="entry name" value="PRKCSH-like"/>
    <property type="match status" value="1"/>
</dbReference>
<dbReference type="PANTHER" id="PTHR12630">
    <property type="entry name" value="N-LINKED OLIGOSACCHARIDE PROCESSING"/>
    <property type="match status" value="1"/>
</dbReference>
<dbReference type="InterPro" id="IPR036607">
    <property type="entry name" value="PRKCSH"/>
</dbReference>
<dbReference type="InterPro" id="IPR002172">
    <property type="entry name" value="LDrepeatLR_classA_rpt"/>
</dbReference>
<dbReference type="GO" id="GO:0001889">
    <property type="term" value="P:liver development"/>
    <property type="evidence" value="ECO:0007669"/>
    <property type="project" value="TreeGrafter"/>
</dbReference>
<evidence type="ECO:0000256" key="5">
    <source>
        <dbReference type="SAM" id="Coils"/>
    </source>
</evidence>
<dbReference type="InterPro" id="IPR036055">
    <property type="entry name" value="LDL_receptor-like_sf"/>
</dbReference>
<keyword evidence="8" id="KW-1185">Reference proteome</keyword>
<reference evidence="7" key="3">
    <citation type="submission" date="2025-09" db="UniProtKB">
        <authorList>
            <consortium name="Ensembl"/>
        </authorList>
    </citation>
    <scope>IDENTIFICATION</scope>
</reference>
<dbReference type="InterPro" id="IPR039794">
    <property type="entry name" value="Gtb1-like"/>
</dbReference>
<dbReference type="Gene3D" id="4.10.400.10">
    <property type="entry name" value="Low-density Lipoprotein Receptor"/>
    <property type="match status" value="1"/>
</dbReference>
<keyword evidence="3" id="KW-0256">Endoplasmic reticulum</keyword>
<keyword evidence="4" id="KW-1015">Disulfide bond</keyword>
<evidence type="ECO:0000313" key="8">
    <source>
        <dbReference type="Proteomes" id="UP000005207"/>
    </source>
</evidence>
<evidence type="ECO:0000256" key="1">
    <source>
        <dbReference type="ARBA" id="ARBA00022387"/>
    </source>
</evidence>
<keyword evidence="2" id="KW-0732">Signal</keyword>
<dbReference type="PANTHER" id="PTHR12630:SF22">
    <property type="entry name" value="GLUCOSIDASE 2 SUBUNIT BETA"/>
    <property type="match status" value="1"/>
</dbReference>
<dbReference type="GeneTree" id="ENSGT00510000047770"/>
<accession>A0A669CZL5</accession>
<reference evidence="8" key="1">
    <citation type="submission" date="2012-01" db="EMBL/GenBank/DDBJ databases">
        <title>The Genome Sequence of Oreochromis niloticus (Nile Tilapia).</title>
        <authorList>
            <consortium name="Broad Institute Genome Assembly Team"/>
            <consortium name="Broad Institute Sequencing Platform"/>
            <person name="Di Palma F."/>
            <person name="Johnson J."/>
            <person name="Lander E.S."/>
            <person name="Lindblad-Toh K."/>
        </authorList>
    </citation>
    <scope>NUCLEOTIDE SEQUENCE [LARGE SCALE GENOMIC DNA]</scope>
</reference>